<evidence type="ECO:0000259" key="5">
    <source>
        <dbReference type="PROSITE" id="PS50932"/>
    </source>
</evidence>
<dbReference type="InterPro" id="IPR028082">
    <property type="entry name" value="Peripla_BP_I"/>
</dbReference>
<dbReference type="PANTHER" id="PTHR30146">
    <property type="entry name" value="LACI-RELATED TRANSCRIPTIONAL REPRESSOR"/>
    <property type="match status" value="1"/>
</dbReference>
<gene>
    <name evidence="6" type="ORF">Q9295_00480</name>
</gene>
<dbReference type="SUPFAM" id="SSF47413">
    <property type="entry name" value="lambda repressor-like DNA-binding domains"/>
    <property type="match status" value="1"/>
</dbReference>
<feature type="domain" description="HTH lacI-type" evidence="5">
    <location>
        <begin position="10"/>
        <end position="64"/>
    </location>
</feature>
<dbReference type="EMBL" id="JAVDBT010000001">
    <property type="protein sequence ID" value="MDQ2064835.1"/>
    <property type="molecule type" value="Genomic_DNA"/>
</dbReference>
<dbReference type="Proteomes" id="UP001239680">
    <property type="component" value="Unassembled WGS sequence"/>
</dbReference>
<dbReference type="SUPFAM" id="SSF53822">
    <property type="entry name" value="Periplasmic binding protein-like I"/>
    <property type="match status" value="1"/>
</dbReference>
<keyword evidence="7" id="KW-1185">Reference proteome</keyword>
<dbReference type="Gene3D" id="1.10.260.40">
    <property type="entry name" value="lambda repressor-like DNA-binding domains"/>
    <property type="match status" value="1"/>
</dbReference>
<comment type="caution">
    <text evidence="6">The sequence shown here is derived from an EMBL/GenBank/DDBJ whole genome shotgun (WGS) entry which is preliminary data.</text>
</comment>
<dbReference type="Gene3D" id="3.40.50.2300">
    <property type="match status" value="2"/>
</dbReference>
<keyword evidence="2" id="KW-0805">Transcription regulation</keyword>
<keyword evidence="1" id="KW-0678">Repressor</keyword>
<accession>A0ABU0VSY2</accession>
<dbReference type="PROSITE" id="PS00356">
    <property type="entry name" value="HTH_LACI_1"/>
    <property type="match status" value="1"/>
</dbReference>
<keyword evidence="3 6" id="KW-0238">DNA-binding</keyword>
<evidence type="ECO:0000256" key="1">
    <source>
        <dbReference type="ARBA" id="ARBA00022491"/>
    </source>
</evidence>
<dbReference type="PROSITE" id="PS50932">
    <property type="entry name" value="HTH_LACI_2"/>
    <property type="match status" value="1"/>
</dbReference>
<dbReference type="CDD" id="cd01392">
    <property type="entry name" value="HTH_LacI"/>
    <property type="match status" value="1"/>
</dbReference>
<keyword evidence="4" id="KW-0804">Transcription</keyword>
<dbReference type="Pfam" id="PF13377">
    <property type="entry name" value="Peripla_BP_3"/>
    <property type="match status" value="1"/>
</dbReference>
<dbReference type="RefSeq" id="WP_306678323.1">
    <property type="nucleotide sequence ID" value="NZ_JAVDBT010000001.1"/>
</dbReference>
<evidence type="ECO:0000256" key="4">
    <source>
        <dbReference type="ARBA" id="ARBA00023163"/>
    </source>
</evidence>
<dbReference type="InterPro" id="IPR000843">
    <property type="entry name" value="HTH_LacI"/>
</dbReference>
<evidence type="ECO:0000313" key="7">
    <source>
        <dbReference type="Proteomes" id="UP001239680"/>
    </source>
</evidence>
<reference evidence="6 7" key="1">
    <citation type="submission" date="2023-08" db="EMBL/GenBank/DDBJ databases">
        <title>Characterization of two Paracoccaceae strains isolated from Phycosphere and proposal of Xinfangfangia lacusdiani sp. nov.</title>
        <authorList>
            <person name="Deng Y."/>
            <person name="Zhang Y.Q."/>
        </authorList>
    </citation>
    <scope>NUCLEOTIDE SEQUENCE [LARGE SCALE GENOMIC DNA]</scope>
    <source>
        <strain evidence="6 7">CPCC 101601</strain>
    </source>
</reference>
<dbReference type="InterPro" id="IPR010982">
    <property type="entry name" value="Lambda_DNA-bd_dom_sf"/>
</dbReference>
<name>A0ABU0VSY2_9RHOB</name>
<dbReference type="InterPro" id="IPR046335">
    <property type="entry name" value="LacI/GalR-like_sensor"/>
</dbReference>
<proteinExistence type="predicted"/>
<dbReference type="CDD" id="cd06289">
    <property type="entry name" value="PBP1_MalI-like"/>
    <property type="match status" value="1"/>
</dbReference>
<evidence type="ECO:0000256" key="3">
    <source>
        <dbReference type="ARBA" id="ARBA00023125"/>
    </source>
</evidence>
<dbReference type="GO" id="GO:0003677">
    <property type="term" value="F:DNA binding"/>
    <property type="evidence" value="ECO:0007669"/>
    <property type="project" value="UniProtKB-KW"/>
</dbReference>
<dbReference type="Pfam" id="PF00356">
    <property type="entry name" value="LacI"/>
    <property type="match status" value="1"/>
</dbReference>
<organism evidence="6 7">
    <name type="scientific">Pseudogemmobacter lacusdianii</name>
    <dbReference type="NCBI Taxonomy" id="3069608"/>
    <lineage>
        <taxon>Bacteria</taxon>
        <taxon>Pseudomonadati</taxon>
        <taxon>Pseudomonadota</taxon>
        <taxon>Alphaproteobacteria</taxon>
        <taxon>Rhodobacterales</taxon>
        <taxon>Paracoccaceae</taxon>
        <taxon>Pseudogemmobacter</taxon>
    </lineage>
</organism>
<protein>
    <submittedName>
        <fullName evidence="6">LacI family DNA-binding transcriptional regulator</fullName>
    </submittedName>
</protein>
<dbReference type="SMART" id="SM00354">
    <property type="entry name" value="HTH_LACI"/>
    <property type="match status" value="1"/>
</dbReference>
<dbReference type="PANTHER" id="PTHR30146:SF148">
    <property type="entry name" value="HTH-TYPE TRANSCRIPTIONAL REPRESSOR PURR-RELATED"/>
    <property type="match status" value="1"/>
</dbReference>
<sequence length="344" mass="37400">MTKARTSQKVTIVDIAREAQVSTSTVSLVLRKSGRISAETVARVHEVIRKLGYTYNRNAANLRQQKSQLIGLVINDIRNPFFAEVTSGVQQALEGTDVMFFLVDTKDEIDEQDRVCRSLREFGIGGLVIFPVASTRKKFFRDLTADGAPVCVILRNPGDPQTNFVGPDNREAARLATRHLLSLGHRKIAYLGGEAEGQARRERLEGYHLALTEAAIPLETAVDFAGKPDRDTTAGLVARMMSREDPPTAAVCHNDNVAISAMHSLRAIGKEPGRDICIVGIDGIPQGAEVLPGLTTVQMHGAEIGRRAVQLILARMQNPGQPIETVTLHPELIIRGSCGSTAQP</sequence>
<evidence type="ECO:0000313" key="6">
    <source>
        <dbReference type="EMBL" id="MDQ2064835.1"/>
    </source>
</evidence>
<evidence type="ECO:0000256" key="2">
    <source>
        <dbReference type="ARBA" id="ARBA00023015"/>
    </source>
</evidence>